<dbReference type="GO" id="GO:0009308">
    <property type="term" value="P:amine metabolic process"/>
    <property type="evidence" value="ECO:0007669"/>
    <property type="project" value="UniProtKB-UniRule"/>
</dbReference>
<dbReference type="InterPro" id="IPR036460">
    <property type="entry name" value="Cu_amine_oxidase_C_sf"/>
</dbReference>
<feature type="modified residue" description="2',4',5'-topaquinone" evidence="10">
    <location>
        <position position="425"/>
    </location>
</feature>
<dbReference type="FunFam" id="2.70.98.20:FF:000001">
    <property type="entry name" value="Amine oxidase"/>
    <property type="match status" value="1"/>
</dbReference>
<accession>A0A167UHF7</accession>
<sequence length="695" mass="77381">MSPAASKASITDVKHPLDPLSCEEIRIASGAVRLARKVPLFFRNVYNLEPPKVELLPFLDAERAGFPNPDSARPPRRARAQYDVIETDGNRYYMESTIDIATGEEVTTRLLQKHQRPSFTLDEFQEFIDSTLASPVFQGFVKDTELPPGWEVAIDPWPYGGSDFGPDYTTRLTQLFCFARDMTIGNDDANYYSYPLPFCVVMDATTKRVLRIERLATGGYKDAESDVTVSHIEDGHTLTKKPTKHQGPAEYVPEMLDTPERTDLKPLDVVQPQGASFTVTDNGLVEWQKWRFRISFTPRECAVLHDIHYDNRSVVHRLSFSELTVPYCDPRPPHHRKQAFDFGDAGAGRTANNLSLGCDCLGAIKYLDATLVSADGEPCVSKNVICIHEQDDGILWKHTNLITERAVVVRDRKLIIQFILTLGNYEYIFAYHLDLAGGIYLEARPTGIMSPVAIDAGKTSPYGTVVGPGVLAQNHQHIFAVRIDAAVDGHANTVTVEESLPMPMEPTRNPYGNGYRVESTTIKNSTYVDAAPMRNRIIKISNPSKKNPVSGRPVAYKFSPPATQLLLADPASDIARRAKYAQHHVWVTRHADYEYWAGGEFTNMSREEEGGCFDAAARQDSVENGDVVVWAVFGFTHSPRVEDWPVMPAERFTLHLRPVDFFNSNPALDVPSKKNMASVLVDECCSASAAAGPVQ</sequence>
<comment type="PTM">
    <text evidence="10 11">Topaquinone (TPQ) is generated by copper-dependent autoxidation of a specific tyrosyl residue.</text>
</comment>
<dbReference type="PANTHER" id="PTHR10638:SF91">
    <property type="entry name" value="AMINE OXIDASE"/>
    <property type="match status" value="1"/>
</dbReference>
<proteinExistence type="inferred from homology"/>
<dbReference type="SUPFAM" id="SSF49998">
    <property type="entry name" value="Amine oxidase catalytic domain"/>
    <property type="match status" value="1"/>
</dbReference>
<evidence type="ECO:0000259" key="13">
    <source>
        <dbReference type="Pfam" id="PF02728"/>
    </source>
</evidence>
<dbReference type="GO" id="GO:0005507">
    <property type="term" value="F:copper ion binding"/>
    <property type="evidence" value="ECO:0007669"/>
    <property type="project" value="InterPro"/>
</dbReference>
<keyword evidence="6 11" id="KW-0560">Oxidoreductase</keyword>
<dbReference type="Pfam" id="PF02728">
    <property type="entry name" value="Cu_amine_oxidN3"/>
    <property type="match status" value="1"/>
</dbReference>
<dbReference type="InterPro" id="IPR015798">
    <property type="entry name" value="Cu_amine_oxidase_C"/>
</dbReference>
<dbReference type="EC" id="1.4.3.-" evidence="11"/>
<evidence type="ECO:0000256" key="5">
    <source>
        <dbReference type="ARBA" id="ARBA00022772"/>
    </source>
</evidence>
<dbReference type="InterPro" id="IPR015802">
    <property type="entry name" value="Cu_amine_oxidase_N3"/>
</dbReference>
<evidence type="ECO:0000256" key="2">
    <source>
        <dbReference type="ARBA" id="ARBA00007983"/>
    </source>
</evidence>
<keyword evidence="5 9" id="KW-0801">TPQ</keyword>
<evidence type="ECO:0000256" key="1">
    <source>
        <dbReference type="ARBA" id="ARBA00001935"/>
    </source>
</evidence>
<evidence type="ECO:0000313" key="14">
    <source>
        <dbReference type="EMBL" id="OAA61580.1"/>
    </source>
</evidence>
<keyword evidence="7 11" id="KW-0186">Copper</keyword>
<evidence type="ECO:0000256" key="3">
    <source>
        <dbReference type="ARBA" id="ARBA00011738"/>
    </source>
</evidence>
<evidence type="ECO:0000256" key="11">
    <source>
        <dbReference type="RuleBase" id="RU000672"/>
    </source>
</evidence>
<evidence type="ECO:0000256" key="8">
    <source>
        <dbReference type="ARBA" id="ARBA00023157"/>
    </source>
</evidence>
<dbReference type="OrthoDB" id="5379943at2759"/>
<dbReference type="InterPro" id="IPR000269">
    <property type="entry name" value="Cu_amine_oxidase"/>
</dbReference>
<evidence type="ECO:0000256" key="9">
    <source>
        <dbReference type="PIRSR" id="PIRSR600269-50"/>
    </source>
</evidence>
<comment type="similarity">
    <text evidence="2 11">Belongs to the copper/topaquinone oxidase family.</text>
</comment>
<dbReference type="PROSITE" id="PS01164">
    <property type="entry name" value="COPPER_AMINE_OXID_1"/>
    <property type="match status" value="1"/>
</dbReference>
<organism evidence="14 15">
    <name type="scientific">Akanthomyces lecanii RCEF 1005</name>
    <dbReference type="NCBI Taxonomy" id="1081108"/>
    <lineage>
        <taxon>Eukaryota</taxon>
        <taxon>Fungi</taxon>
        <taxon>Dikarya</taxon>
        <taxon>Ascomycota</taxon>
        <taxon>Pezizomycotina</taxon>
        <taxon>Sordariomycetes</taxon>
        <taxon>Hypocreomycetidae</taxon>
        <taxon>Hypocreales</taxon>
        <taxon>Cordycipitaceae</taxon>
        <taxon>Akanthomyces</taxon>
        <taxon>Cordyceps confragosa</taxon>
    </lineage>
</organism>
<dbReference type="EMBL" id="AZHF01000019">
    <property type="protein sequence ID" value="OAA61580.1"/>
    <property type="molecule type" value="Genomic_DNA"/>
</dbReference>
<feature type="active site" description="Schiff-base intermediate with substrate; via topaquinone" evidence="9">
    <location>
        <position position="425"/>
    </location>
</feature>
<dbReference type="Gene3D" id="2.70.98.20">
    <property type="entry name" value="Copper amine oxidase, catalytic domain"/>
    <property type="match status" value="1"/>
</dbReference>
<evidence type="ECO:0000259" key="12">
    <source>
        <dbReference type="Pfam" id="PF01179"/>
    </source>
</evidence>
<evidence type="ECO:0000313" key="15">
    <source>
        <dbReference type="Proteomes" id="UP000076881"/>
    </source>
</evidence>
<dbReference type="InterPro" id="IPR016182">
    <property type="entry name" value="Cu_amine_oxidase_N-reg"/>
</dbReference>
<keyword evidence="15" id="KW-1185">Reference proteome</keyword>
<keyword evidence="4 11" id="KW-0479">Metal-binding</keyword>
<evidence type="ECO:0000256" key="10">
    <source>
        <dbReference type="PIRSR" id="PIRSR600269-51"/>
    </source>
</evidence>
<reference evidence="14 15" key="1">
    <citation type="journal article" date="2016" name="Genome Biol. Evol.">
        <title>Divergent and convergent evolution of fungal pathogenicity.</title>
        <authorList>
            <person name="Shang Y."/>
            <person name="Xiao G."/>
            <person name="Zheng P."/>
            <person name="Cen K."/>
            <person name="Zhan S."/>
            <person name="Wang C."/>
        </authorList>
    </citation>
    <scope>NUCLEOTIDE SEQUENCE [LARGE SCALE GENOMIC DNA]</scope>
    <source>
        <strain evidence="14 15">RCEF 1005</strain>
    </source>
</reference>
<protein>
    <recommendedName>
        <fullName evidence="11">Amine oxidase</fullName>
        <ecNumber evidence="11">1.4.3.-</ecNumber>
    </recommendedName>
</protein>
<dbReference type="PANTHER" id="PTHR10638">
    <property type="entry name" value="COPPER AMINE OXIDASE"/>
    <property type="match status" value="1"/>
</dbReference>
<dbReference type="STRING" id="1081108.A0A167UHF7"/>
<keyword evidence="8" id="KW-1015">Disulfide bond</keyword>
<comment type="subunit">
    <text evidence="3">Homodimer.</text>
</comment>
<evidence type="ECO:0000256" key="6">
    <source>
        <dbReference type="ARBA" id="ARBA00023002"/>
    </source>
</evidence>
<comment type="cofactor">
    <cofactor evidence="11">
        <name>Cu cation</name>
        <dbReference type="ChEBI" id="CHEBI:23378"/>
    </cofactor>
    <text evidence="11">Contains 1 topaquinone per subunit.</text>
</comment>
<evidence type="ECO:0000256" key="4">
    <source>
        <dbReference type="ARBA" id="ARBA00022723"/>
    </source>
</evidence>
<dbReference type="GO" id="GO:0048038">
    <property type="term" value="F:quinone binding"/>
    <property type="evidence" value="ECO:0007669"/>
    <property type="project" value="InterPro"/>
</dbReference>
<feature type="domain" description="Copper amine oxidase N3-terminal" evidence="13">
    <location>
        <begin position="117"/>
        <end position="213"/>
    </location>
</feature>
<dbReference type="Gene3D" id="3.10.450.40">
    <property type="match status" value="2"/>
</dbReference>
<dbReference type="SUPFAM" id="SSF54416">
    <property type="entry name" value="Amine oxidase N-terminal region"/>
    <property type="match status" value="2"/>
</dbReference>
<dbReference type="Pfam" id="PF01179">
    <property type="entry name" value="Cu_amine_oxid"/>
    <property type="match status" value="1"/>
</dbReference>
<feature type="active site" description="Proton acceptor" evidence="9">
    <location>
        <position position="341"/>
    </location>
</feature>
<dbReference type="InterPro" id="IPR049948">
    <property type="entry name" value="Cu_Am_ox_TPQ-bd"/>
</dbReference>
<comment type="caution">
    <text evidence="14">The sequence shown here is derived from an EMBL/GenBank/DDBJ whole genome shotgun (WGS) entry which is preliminary data.</text>
</comment>
<name>A0A167UHF7_CORDF</name>
<evidence type="ECO:0000256" key="7">
    <source>
        <dbReference type="ARBA" id="ARBA00023008"/>
    </source>
</evidence>
<gene>
    <name evidence="14" type="ORF">LEL_10749</name>
</gene>
<dbReference type="Proteomes" id="UP000076881">
    <property type="component" value="Unassembled WGS sequence"/>
</dbReference>
<dbReference type="AlphaFoldDB" id="A0A167UHF7"/>
<dbReference type="GO" id="GO:0008131">
    <property type="term" value="F:primary methylamine oxidase activity"/>
    <property type="evidence" value="ECO:0007669"/>
    <property type="project" value="InterPro"/>
</dbReference>
<feature type="domain" description="Copper amine oxidase catalytic" evidence="12">
    <location>
        <begin position="268"/>
        <end position="668"/>
    </location>
</feature>
<comment type="cofactor">
    <cofactor evidence="1">
        <name>Cu cation</name>
        <dbReference type="ChEBI" id="CHEBI:23378"/>
    </cofactor>
</comment>